<evidence type="ECO:0000256" key="9">
    <source>
        <dbReference type="ARBA" id="ARBA00022801"/>
    </source>
</evidence>
<name>A0A6H0XX82_9PEZI</name>
<dbReference type="EC" id="3.1.13.4" evidence="5"/>
<dbReference type="GO" id="GO:0003723">
    <property type="term" value="F:RNA binding"/>
    <property type="evidence" value="ECO:0007669"/>
    <property type="project" value="UniProtKB-KW"/>
</dbReference>
<dbReference type="OrthoDB" id="1164111at2759"/>
<evidence type="ECO:0000256" key="8">
    <source>
        <dbReference type="ARBA" id="ARBA00022723"/>
    </source>
</evidence>
<dbReference type="Proteomes" id="UP000503462">
    <property type="component" value="Chromosome 3"/>
</dbReference>
<feature type="region of interest" description="Disordered" evidence="15">
    <location>
        <begin position="1"/>
        <end position="38"/>
    </location>
</feature>
<keyword evidence="13" id="KW-0804">Transcription</keyword>
<comment type="catalytic activity">
    <reaction evidence="1">
        <text>Exonucleolytic cleavage of poly(A) to 5'-AMP.</text>
        <dbReference type="EC" id="3.1.13.4"/>
    </reaction>
</comment>
<feature type="compositionally biased region" description="Polar residues" evidence="15">
    <location>
        <begin position="446"/>
        <end position="457"/>
    </location>
</feature>
<evidence type="ECO:0000256" key="15">
    <source>
        <dbReference type="SAM" id="MobiDB-lite"/>
    </source>
</evidence>
<comment type="similarity">
    <text evidence="4">Belongs to the CAF1 family.</text>
</comment>
<evidence type="ECO:0000256" key="4">
    <source>
        <dbReference type="ARBA" id="ARBA00008372"/>
    </source>
</evidence>
<evidence type="ECO:0000256" key="5">
    <source>
        <dbReference type="ARBA" id="ARBA00012161"/>
    </source>
</evidence>
<dbReference type="AlphaFoldDB" id="A0A6H0XX82"/>
<evidence type="ECO:0000256" key="6">
    <source>
        <dbReference type="ARBA" id="ARBA00022490"/>
    </source>
</evidence>
<dbReference type="GO" id="GO:0004535">
    <property type="term" value="F:poly(A)-specific ribonuclease activity"/>
    <property type="evidence" value="ECO:0007669"/>
    <property type="project" value="UniProtKB-EC"/>
</dbReference>
<evidence type="ECO:0000313" key="17">
    <source>
        <dbReference type="Proteomes" id="UP000503462"/>
    </source>
</evidence>
<dbReference type="EMBL" id="CP051141">
    <property type="protein sequence ID" value="QIW99381.1"/>
    <property type="molecule type" value="Genomic_DNA"/>
</dbReference>
<evidence type="ECO:0000256" key="2">
    <source>
        <dbReference type="ARBA" id="ARBA00004123"/>
    </source>
</evidence>
<dbReference type="InterPro" id="IPR012337">
    <property type="entry name" value="RNaseH-like_sf"/>
</dbReference>
<gene>
    <name evidence="16" type="ORF">AMS68_004899</name>
</gene>
<evidence type="ECO:0000256" key="11">
    <source>
        <dbReference type="ARBA" id="ARBA00022884"/>
    </source>
</evidence>
<dbReference type="Gene3D" id="3.30.420.10">
    <property type="entry name" value="Ribonuclease H-like superfamily/Ribonuclease H"/>
    <property type="match status" value="1"/>
</dbReference>
<keyword evidence="12" id="KW-0805">Transcription regulation</keyword>
<dbReference type="GO" id="GO:0030014">
    <property type="term" value="C:CCR4-NOT complex"/>
    <property type="evidence" value="ECO:0007669"/>
    <property type="project" value="InterPro"/>
</dbReference>
<evidence type="ECO:0000256" key="3">
    <source>
        <dbReference type="ARBA" id="ARBA00004496"/>
    </source>
</evidence>
<keyword evidence="6" id="KW-0963">Cytoplasm</keyword>
<dbReference type="InterPro" id="IPR036397">
    <property type="entry name" value="RNaseH_sf"/>
</dbReference>
<feature type="region of interest" description="Disordered" evidence="15">
    <location>
        <begin position="437"/>
        <end position="457"/>
    </location>
</feature>
<keyword evidence="8" id="KW-0479">Metal-binding</keyword>
<evidence type="ECO:0000313" key="16">
    <source>
        <dbReference type="EMBL" id="QIW99381.1"/>
    </source>
</evidence>
<proteinExistence type="inferred from homology"/>
<dbReference type="InterPro" id="IPR039637">
    <property type="entry name" value="CNOT7/CNOT8/Pop2"/>
</dbReference>
<reference evidence="16 17" key="1">
    <citation type="journal article" date="2016" name="Sci. Rep.">
        <title>Peltaster fructicola genome reveals evolution from an invasive phytopathogen to an ectophytic parasite.</title>
        <authorList>
            <person name="Xu C."/>
            <person name="Chen H."/>
            <person name="Gleason M.L."/>
            <person name="Xu J.R."/>
            <person name="Liu H."/>
            <person name="Zhang R."/>
            <person name="Sun G."/>
        </authorList>
    </citation>
    <scope>NUCLEOTIDE SEQUENCE [LARGE SCALE GENOMIC DNA]</scope>
    <source>
        <strain evidence="16 17">LNHT1506</strain>
    </source>
</reference>
<dbReference type="GO" id="GO:0005737">
    <property type="term" value="C:cytoplasm"/>
    <property type="evidence" value="ECO:0007669"/>
    <property type="project" value="UniProtKB-SubCell"/>
</dbReference>
<dbReference type="PANTHER" id="PTHR10797">
    <property type="entry name" value="CCR4-NOT TRANSCRIPTION COMPLEX SUBUNIT"/>
    <property type="match status" value="1"/>
</dbReference>
<accession>A0A6H0XX82</accession>
<evidence type="ECO:0000256" key="12">
    <source>
        <dbReference type="ARBA" id="ARBA00023015"/>
    </source>
</evidence>
<dbReference type="Pfam" id="PF04857">
    <property type="entry name" value="CAF1"/>
    <property type="match status" value="2"/>
</dbReference>
<keyword evidence="7" id="KW-0540">Nuclease</keyword>
<dbReference type="GO" id="GO:0005634">
    <property type="term" value="C:nucleus"/>
    <property type="evidence" value="ECO:0007669"/>
    <property type="project" value="UniProtKB-SubCell"/>
</dbReference>
<keyword evidence="11" id="KW-0694">RNA-binding</keyword>
<keyword evidence="17" id="KW-1185">Reference proteome</keyword>
<evidence type="ECO:0000256" key="7">
    <source>
        <dbReference type="ARBA" id="ARBA00022722"/>
    </source>
</evidence>
<evidence type="ECO:0000256" key="1">
    <source>
        <dbReference type="ARBA" id="ARBA00001663"/>
    </source>
</evidence>
<keyword evidence="14" id="KW-0539">Nucleus</keyword>
<protein>
    <recommendedName>
        <fullName evidence="5">poly(A)-specific ribonuclease</fullName>
        <ecNumber evidence="5">3.1.13.4</ecNumber>
    </recommendedName>
</protein>
<sequence>MPPATMGRMHASHMSNPFAHLNPQHTIPQPSHYPSQSIPSGFNTQHAFGSAGISPFPSSSYGGNAFAPGVGGSVFNGATLPGQGQGLASVAAQQGFARGAAMQEHSAHQLEAASMDAKSGTAGRIRQVWRHNLEQEMAVLRQLVTKYTYVSMDAEFPGIVARPIGNFAGSKAEYHYQTLRANVDLLKPIQLGITLWTADGELPPQHPDPSIMAQLNGKSPYTNNLMYLPCTWVFNFKFSLTEDMFSEPSIALLESSGVEFEKNREIGIDLDTFGSVLTTSGLVFSDEVNWLSFHSGYDFGYLIKLLTSDGLPEDQAGFFDIVKTFFPRLWDIKFLLRHAQRMHNTGRLNQEASRIINDLGQRSGLQDLADILGCLRIGPAHTGGSDAWLTGSVFWAMRTKIFNKELPEELADQIYGLHGVPLPASQQYREEFFAAQGAATPQQQTNGLHNPSTPTSSHAVLQHGLNVGNTFGNFQYSK</sequence>
<dbReference type="InterPro" id="IPR006941">
    <property type="entry name" value="RNase_CAF1"/>
</dbReference>
<dbReference type="SUPFAM" id="SSF53098">
    <property type="entry name" value="Ribonuclease H-like"/>
    <property type="match status" value="1"/>
</dbReference>
<evidence type="ECO:0000256" key="14">
    <source>
        <dbReference type="ARBA" id="ARBA00023242"/>
    </source>
</evidence>
<comment type="subcellular location">
    <subcellularLocation>
        <location evidence="3">Cytoplasm</location>
    </subcellularLocation>
    <subcellularLocation>
        <location evidence="2">Nucleus</location>
    </subcellularLocation>
</comment>
<dbReference type="GO" id="GO:0046872">
    <property type="term" value="F:metal ion binding"/>
    <property type="evidence" value="ECO:0007669"/>
    <property type="project" value="UniProtKB-KW"/>
</dbReference>
<feature type="compositionally biased region" description="Polar residues" evidence="15">
    <location>
        <begin position="23"/>
        <end position="38"/>
    </location>
</feature>
<organism evidence="16 17">
    <name type="scientific">Peltaster fructicola</name>
    <dbReference type="NCBI Taxonomy" id="286661"/>
    <lineage>
        <taxon>Eukaryota</taxon>
        <taxon>Fungi</taxon>
        <taxon>Dikarya</taxon>
        <taxon>Ascomycota</taxon>
        <taxon>Pezizomycotina</taxon>
        <taxon>Dothideomycetes</taxon>
        <taxon>Dothideomycetes incertae sedis</taxon>
        <taxon>Peltaster</taxon>
    </lineage>
</organism>
<evidence type="ECO:0000256" key="10">
    <source>
        <dbReference type="ARBA" id="ARBA00022839"/>
    </source>
</evidence>
<keyword evidence="9" id="KW-0378">Hydrolase</keyword>
<evidence type="ECO:0000256" key="13">
    <source>
        <dbReference type="ARBA" id="ARBA00023163"/>
    </source>
</evidence>
<keyword evidence="10" id="KW-0269">Exonuclease</keyword>